<evidence type="ECO:0000313" key="3">
    <source>
        <dbReference type="Proteomes" id="UP000239590"/>
    </source>
</evidence>
<dbReference type="Pfam" id="PF07676">
    <property type="entry name" value="PD40"/>
    <property type="match status" value="2"/>
</dbReference>
<name>A0A2S7IQH7_9BACT</name>
<proteinExistence type="inferred from homology"/>
<evidence type="ECO:0008006" key="4">
    <source>
        <dbReference type="Google" id="ProtNLM"/>
    </source>
</evidence>
<accession>A0A2S7IQH7</accession>
<dbReference type="AlphaFoldDB" id="A0A2S7IQH7"/>
<keyword evidence="3" id="KW-1185">Reference proteome</keyword>
<dbReference type="PANTHER" id="PTHR36842:SF1">
    <property type="entry name" value="PROTEIN TOLB"/>
    <property type="match status" value="1"/>
</dbReference>
<evidence type="ECO:0000313" key="2">
    <source>
        <dbReference type="EMBL" id="PQA59926.1"/>
    </source>
</evidence>
<gene>
    <name evidence="2" type="ORF">C5O19_09975</name>
</gene>
<comment type="similarity">
    <text evidence="1">Belongs to the TolB family.</text>
</comment>
<comment type="caution">
    <text evidence="2">The sequence shown here is derived from an EMBL/GenBank/DDBJ whole genome shotgun (WGS) entry which is preliminary data.</text>
</comment>
<dbReference type="PANTHER" id="PTHR36842">
    <property type="entry name" value="PROTEIN TOLB HOMOLOG"/>
    <property type="match status" value="1"/>
</dbReference>
<dbReference type="Proteomes" id="UP000239590">
    <property type="component" value="Unassembled WGS sequence"/>
</dbReference>
<protein>
    <recommendedName>
        <fullName evidence="4">Bacterial surface antigen (D15) domain-containing protein</fullName>
    </recommendedName>
</protein>
<organism evidence="2 3">
    <name type="scientific">Siphonobacter curvatus</name>
    <dbReference type="NCBI Taxonomy" id="2094562"/>
    <lineage>
        <taxon>Bacteria</taxon>
        <taxon>Pseudomonadati</taxon>
        <taxon>Bacteroidota</taxon>
        <taxon>Cytophagia</taxon>
        <taxon>Cytophagales</taxon>
        <taxon>Cytophagaceae</taxon>
        <taxon>Siphonobacter</taxon>
    </lineage>
</organism>
<dbReference type="SUPFAM" id="SSF82171">
    <property type="entry name" value="DPP6 N-terminal domain-like"/>
    <property type="match status" value="1"/>
</dbReference>
<dbReference type="InterPro" id="IPR011042">
    <property type="entry name" value="6-blade_b-propeller_TolB-like"/>
</dbReference>
<dbReference type="InterPro" id="IPR011659">
    <property type="entry name" value="WD40"/>
</dbReference>
<reference evidence="3" key="1">
    <citation type="submission" date="2018-02" db="EMBL/GenBank/DDBJ databases">
        <title>Genome sequencing of Solimonas sp. HR-BB.</title>
        <authorList>
            <person name="Lee Y."/>
            <person name="Jeon C.O."/>
        </authorList>
    </citation>
    <scope>NUCLEOTIDE SEQUENCE [LARGE SCALE GENOMIC DNA]</scope>
    <source>
        <strain evidence="3">HR-U</strain>
    </source>
</reference>
<dbReference type="Gene3D" id="2.120.10.30">
    <property type="entry name" value="TolB, C-terminal domain"/>
    <property type="match status" value="2"/>
</dbReference>
<dbReference type="EMBL" id="PTRA01000001">
    <property type="protein sequence ID" value="PQA59926.1"/>
    <property type="molecule type" value="Genomic_DNA"/>
</dbReference>
<evidence type="ECO:0000256" key="1">
    <source>
        <dbReference type="ARBA" id="ARBA00009820"/>
    </source>
</evidence>
<sequence length="933" mass="105766">MTGYQALAQLGNTSQNPASIRWFQYRTPHFQIIYPEGLDSVSNRLANTMETVYEPVSKTLGRKPRRIPLVLQTQTTVSNGFVTLTPRHTEFYITPPQDANFLGNNRWLDLLAVHEYRHVVQNEKAMTGISKGLFYLFGYNATNFLKTGIPDWFAEGDAVCTETALSPGGRGRIPEFNLLLRTQLLSRNKPFSYPKIVAGSYRDNLPDWYVLGYHLTNYARRKLGPEVWNTVLDRYYRFPFYPFSFSDKLRKISGLRTEDLYQEAAADFTRQWAAQQAVASSAPQVTTKPVRVYTDYEYPQLLPDGRIVALKSGLANIPAFVLLDGQNETKLYETGFLQNSATLSLGQSTLVWAEQHFDPRWGMRDYTVLKTLDLPTGTMRQVTRKSRYFAPTISPDGRTILTVSIDTEGKSELVLVQASDGQVLRTFPNSQQSLYQQPRFAADGRRAIMVRQVGSQKTLTILNLETGQSQDVFPLQTQNLSQPLLYGDWVLYNAPYTGTDQIYAFHRTSQKHYAVTQRPFGAYHAALSPDGRTLAFQDFTEQGYRIARLPFNPAEWTELTEIPTSPTRSFGPLVQQENNPALLASVPNQSNVRKPYSRAHLFNIYGWGPVLTSSETDLSVGIQSQNLLSTAFTSAGYTYNANERQGRWEGNFSFYGWYPVIDVSVASAGRQTVFSLDEQLPIDSLRKDYWRQNEFNVGLRLPLVLTHSKYREGLSLAVQANFIQTQGYDLPLRSRTEPGRHNLSATTVSLSYSRLLRQAKRDVQPRWGQTFSLYARNTPFGGVLQGNLLALQTRLYFPGFFPHHSIRLYGGVQFQGSGDSYVFGSPMFYPRGYAYASAAKLTTGTLQYQLPLAYPDWSLGRLLYVQRIKLNAFADLGYAVTGERSRTYQSTGVDVTFDFNVLRLRQAFELGFRSLWTRGGTFQSQFLVINIGF</sequence>